<sequence length="128" mass="14514">MLDNNGIKQNSCSSKRAQAVFWYAETKSIITVQRNYRREYGGNSLDGKTIKAWLEKFLATGSVKKESKGARTRVSDEKIQEIRAGFQISLQKSIRQISGSSMCRDQLCIECFISGFVCTPTRCKLFNK</sequence>
<keyword evidence="3" id="KW-1185">Reference proteome</keyword>
<accession>A0AAD7ZQ71</accession>
<reference evidence="2" key="1">
    <citation type="journal article" date="2023" name="IScience">
        <title>Live-bearing cockroach genome reveals convergent evolutionary mechanisms linked to viviparity in insects and beyond.</title>
        <authorList>
            <person name="Fouks B."/>
            <person name="Harrison M.C."/>
            <person name="Mikhailova A.A."/>
            <person name="Marchal E."/>
            <person name="English S."/>
            <person name="Carruthers M."/>
            <person name="Jennings E.C."/>
            <person name="Chiamaka E.L."/>
            <person name="Frigard R.A."/>
            <person name="Pippel M."/>
            <person name="Attardo G.M."/>
            <person name="Benoit J.B."/>
            <person name="Bornberg-Bauer E."/>
            <person name="Tobe S.S."/>
        </authorList>
    </citation>
    <scope>NUCLEOTIDE SEQUENCE</scope>
    <source>
        <strain evidence="2">Stay&amp;Tobe</strain>
    </source>
</reference>
<dbReference type="InterPro" id="IPR032135">
    <property type="entry name" value="DUF4817"/>
</dbReference>
<dbReference type="EMBL" id="JASPKZ010007354">
    <property type="protein sequence ID" value="KAJ9584810.1"/>
    <property type="molecule type" value="Genomic_DNA"/>
</dbReference>
<evidence type="ECO:0000259" key="1">
    <source>
        <dbReference type="Pfam" id="PF16087"/>
    </source>
</evidence>
<name>A0AAD7ZQ71_DIPPU</name>
<dbReference type="Pfam" id="PF16087">
    <property type="entry name" value="DUF4817"/>
    <property type="match status" value="1"/>
</dbReference>
<feature type="domain" description="DUF4817" evidence="1">
    <location>
        <begin position="15"/>
        <end position="63"/>
    </location>
</feature>
<dbReference type="Proteomes" id="UP001233999">
    <property type="component" value="Unassembled WGS sequence"/>
</dbReference>
<protein>
    <recommendedName>
        <fullName evidence="1">DUF4817 domain-containing protein</fullName>
    </recommendedName>
</protein>
<reference evidence="2" key="2">
    <citation type="submission" date="2023-05" db="EMBL/GenBank/DDBJ databases">
        <authorList>
            <person name="Fouks B."/>
        </authorList>
    </citation>
    <scope>NUCLEOTIDE SEQUENCE</scope>
    <source>
        <strain evidence="2">Stay&amp;Tobe</strain>
        <tissue evidence="2">Testes</tissue>
    </source>
</reference>
<proteinExistence type="predicted"/>
<dbReference type="AlphaFoldDB" id="A0AAD7ZQ71"/>
<gene>
    <name evidence="2" type="ORF">L9F63_020831</name>
</gene>
<organism evidence="2 3">
    <name type="scientific">Diploptera punctata</name>
    <name type="common">Pacific beetle cockroach</name>
    <dbReference type="NCBI Taxonomy" id="6984"/>
    <lineage>
        <taxon>Eukaryota</taxon>
        <taxon>Metazoa</taxon>
        <taxon>Ecdysozoa</taxon>
        <taxon>Arthropoda</taxon>
        <taxon>Hexapoda</taxon>
        <taxon>Insecta</taxon>
        <taxon>Pterygota</taxon>
        <taxon>Neoptera</taxon>
        <taxon>Polyneoptera</taxon>
        <taxon>Dictyoptera</taxon>
        <taxon>Blattodea</taxon>
        <taxon>Blaberoidea</taxon>
        <taxon>Blaberidae</taxon>
        <taxon>Diplopterinae</taxon>
        <taxon>Diploptera</taxon>
    </lineage>
</organism>
<evidence type="ECO:0000313" key="3">
    <source>
        <dbReference type="Proteomes" id="UP001233999"/>
    </source>
</evidence>
<comment type="caution">
    <text evidence="2">The sequence shown here is derived from an EMBL/GenBank/DDBJ whole genome shotgun (WGS) entry which is preliminary data.</text>
</comment>
<evidence type="ECO:0000313" key="2">
    <source>
        <dbReference type="EMBL" id="KAJ9584810.1"/>
    </source>
</evidence>